<dbReference type="AlphaFoldDB" id="A0A0W8FUW5"/>
<dbReference type="PANTHER" id="PTHR36108:SF13">
    <property type="entry name" value="COLOSSIN-B-RELATED"/>
    <property type="match status" value="1"/>
</dbReference>
<dbReference type="PANTHER" id="PTHR36108">
    <property type="entry name" value="COLOSSIN-B-RELATED"/>
    <property type="match status" value="1"/>
</dbReference>
<dbReference type="SUPFAM" id="SSF49464">
    <property type="entry name" value="Carboxypeptidase regulatory domain-like"/>
    <property type="match status" value="4"/>
</dbReference>
<comment type="caution">
    <text evidence="4">The sequence shown here is derived from an EMBL/GenBank/DDBJ whole genome shotgun (WGS) entry which is preliminary data.</text>
</comment>
<accession>A0A0W8FUW5</accession>
<dbReference type="EMBL" id="LNQE01000841">
    <property type="protein sequence ID" value="KUG24609.1"/>
    <property type="molecule type" value="Genomic_DNA"/>
</dbReference>
<organism evidence="4">
    <name type="scientific">hydrocarbon metagenome</name>
    <dbReference type="NCBI Taxonomy" id="938273"/>
    <lineage>
        <taxon>unclassified sequences</taxon>
        <taxon>metagenomes</taxon>
        <taxon>ecological metagenomes</taxon>
    </lineage>
</organism>
<dbReference type="Gene3D" id="2.60.40.1120">
    <property type="entry name" value="Carboxypeptidase-like, regulatory domain"/>
    <property type="match status" value="1"/>
</dbReference>
<gene>
    <name evidence="4" type="ORF">ASZ90_005563</name>
</gene>
<name>A0A0W8FUW5_9ZZZZ</name>
<comment type="similarity">
    <text evidence="1">Belongs to the serine-aspartate repeat-containing protein (SDr) family.</text>
</comment>
<proteinExistence type="inferred from homology"/>
<keyword evidence="2" id="KW-0964">Secreted</keyword>
<evidence type="ECO:0000256" key="1">
    <source>
        <dbReference type="ARBA" id="ARBA00007257"/>
    </source>
</evidence>
<keyword evidence="3" id="KW-0732">Signal</keyword>
<evidence type="ECO:0000313" key="4">
    <source>
        <dbReference type="EMBL" id="KUG24609.1"/>
    </source>
</evidence>
<protein>
    <submittedName>
        <fullName evidence="4">Uncharacterized protein</fullName>
    </submittedName>
</protein>
<dbReference type="InterPro" id="IPR008969">
    <property type="entry name" value="CarboxyPept-like_regulatory"/>
</dbReference>
<evidence type="ECO:0000256" key="2">
    <source>
        <dbReference type="ARBA" id="ARBA00022525"/>
    </source>
</evidence>
<evidence type="ECO:0000256" key="3">
    <source>
        <dbReference type="ARBA" id="ARBA00022729"/>
    </source>
</evidence>
<reference evidence="4" key="1">
    <citation type="journal article" date="2015" name="Proc. Natl. Acad. Sci. U.S.A.">
        <title>Networks of energetic and metabolic interactions define dynamics in microbial communities.</title>
        <authorList>
            <person name="Embree M."/>
            <person name="Liu J.K."/>
            <person name="Al-Bassam M.M."/>
            <person name="Zengler K."/>
        </authorList>
    </citation>
    <scope>NUCLEOTIDE SEQUENCE</scope>
</reference>
<sequence>MGSNGSITPSGVVPVQQNGNKTFTITPDTGYIVADVQVDGVSVGAVTSYTFSNVTASHTINANFVVPKPLLQVTLRNDAQNVLSGVKTYLFSDAGSYLGLTQETNSSGVANFEVSTGKYKARADYLGYQFWSSVVSFPETVNVTILIPMTDVKVNVTTASGITEGVKVYLFTPSGSYLGVYSVTDSSGNVTFNLPVGGSYKVRSDIMGNPYWSNVFVVSSGGTNNLAVDTGGGILQTNILQAAGVPLTNVSAYLFNSSGSYLGLTQKSDAAGAVSFAVPQGTYKVRADYLGYQFWSGANAVSSNVTTDLLIAHKDVGVVVNGAFQGSLAPLSNLNTYLFTSAGSYMSKTLKTDTAGKVGFSVPQKAYKVRADYLSQQYWSEEFIWADKVINVPMADAAITMVGAGMPQANLPVYVYSTAKSYLGITAKTNAEGKVTFRLPAGTYKFRADYQSSQFWSTDQTLVADQSKDVTISTGGSNFNLTVKANTNPLAGVHCYVFNDKGSYLGVSNATDASGKVTFALADGSYKFRVDYLGYQFWSGVMTVPTTLDLTMTIPMSTVVANVGTAYGTISNVTVYLFSESGSYLGVNAVTDAAGNVTFNLPAACRYKLRYDILGNQYWSDVFTVAEGLQNNLTLNAGGGTLQVDILKAVGNPLTGVTAYLFNQNGSYLGSNQGADTAGKVTFSVPNGTYKVRVDYLGYQFWSEDCVVSADLSTNVIIPHKDVTVTVGGLYQGSFTPIANVSSYLFDSASSYMGKTFETDATGSVVFNLPEKAYKVRADYMSQQYWSAELTWLDKLISIPMADAVITMTGAGMPRADVPIYVFSANNSYLGVTGKTGTDGKVTFRIPAGTYKFRADYQTNQFWTDVQTTVADQVNYINLSDGGGNFTLTVKADNDPLVGVNCYVFNDEGSYLGLSGVSNNDGQYAFELSSGNYKVRVDYMGYQFWTNVFSVPTQQAADFTIELFDTPVAVSAYYQTSRPLSDLNVYLFTQAGAYVNVKNTTDSNGGVVFRIPNKDYKIRVDYLGRQFWANIVSGQSSQLQINEGLATVYVHTSAGPVTGAKVYLFSESDSYLGMNATTDSAGYADFTLPAYPFKFRIDVAGTQYWSDVVNIIEGTQTVFDANVE</sequence>